<sequence>MGIDLVKGGRIKKGGRRAPKSENPYLALLVQLYRFLARRTDEKFNAVVLKRLFMSRTSRPPLSISRIANFMEGRTDKTAVVVGKILDDERMLDVPKLSICALDFSTTARARIEKAGGECLTFDQLAVRSPTGANTVLLRGRRHAREVYKHFFGVAKKGHVKPYVRSKGRKFERARGRRASRGYKKTA</sequence>
<accession>A0A2V3J2P0</accession>
<evidence type="ECO:0000313" key="6">
    <source>
        <dbReference type="EMBL" id="PXF48711.1"/>
    </source>
</evidence>
<gene>
    <name evidence="6" type="ORF">BWQ96_01563</name>
</gene>
<name>A0A2V3J2P0_9FLOR</name>
<comment type="caution">
    <text evidence="6">The sequence shown here is derived from an EMBL/GenBank/DDBJ whole genome shotgun (WGS) entry which is preliminary data.</text>
</comment>
<dbReference type="STRING" id="448386.A0A2V3J2P0"/>
<keyword evidence="7" id="KW-1185">Reference proteome</keyword>
<comment type="similarity">
    <text evidence="1">Belongs to the eukaryotic ribosomal protein eL18 family.</text>
</comment>
<dbReference type="SUPFAM" id="SSF52080">
    <property type="entry name" value="Ribosomal proteins L15p and L18e"/>
    <property type="match status" value="1"/>
</dbReference>
<feature type="domain" description="Large ribosomal subunit protein uL15/eL18" evidence="5">
    <location>
        <begin position="2"/>
        <end position="185"/>
    </location>
</feature>
<feature type="compositionally biased region" description="Basic residues" evidence="4">
    <location>
        <begin position="175"/>
        <end position="187"/>
    </location>
</feature>
<evidence type="ECO:0000256" key="4">
    <source>
        <dbReference type="SAM" id="MobiDB-lite"/>
    </source>
</evidence>
<evidence type="ECO:0000256" key="2">
    <source>
        <dbReference type="ARBA" id="ARBA00022980"/>
    </source>
</evidence>
<feature type="region of interest" description="Disordered" evidence="4">
    <location>
        <begin position="168"/>
        <end position="187"/>
    </location>
</feature>
<dbReference type="EMBL" id="NBIV01000012">
    <property type="protein sequence ID" value="PXF48711.1"/>
    <property type="molecule type" value="Genomic_DNA"/>
</dbReference>
<dbReference type="GO" id="GO:0022625">
    <property type="term" value="C:cytosolic large ribosomal subunit"/>
    <property type="evidence" value="ECO:0007669"/>
    <property type="project" value="TreeGrafter"/>
</dbReference>
<dbReference type="Pfam" id="PF17135">
    <property type="entry name" value="Ribosomal_L18"/>
    <property type="match status" value="1"/>
</dbReference>
<dbReference type="OrthoDB" id="6353017at2759"/>
<reference evidence="6 7" key="1">
    <citation type="journal article" date="2018" name="Mol. Biol. Evol.">
        <title>Analysis of the draft genome of the red seaweed Gracilariopsis chorda provides insights into genome size evolution in Rhodophyta.</title>
        <authorList>
            <person name="Lee J."/>
            <person name="Yang E.C."/>
            <person name="Graf L."/>
            <person name="Yang J.H."/>
            <person name="Qiu H."/>
            <person name="Zel Zion U."/>
            <person name="Chan C.X."/>
            <person name="Stephens T.G."/>
            <person name="Weber A.P.M."/>
            <person name="Boo G.H."/>
            <person name="Boo S.M."/>
            <person name="Kim K.M."/>
            <person name="Shin Y."/>
            <person name="Jung M."/>
            <person name="Lee S.J."/>
            <person name="Yim H.S."/>
            <person name="Lee J.H."/>
            <person name="Bhattacharya D."/>
            <person name="Yoon H.S."/>
        </authorList>
    </citation>
    <scope>NUCLEOTIDE SEQUENCE [LARGE SCALE GENOMIC DNA]</scope>
    <source>
        <strain evidence="6 7">SKKU-2015</strain>
        <tissue evidence="6">Whole body</tissue>
    </source>
</reference>
<dbReference type="GO" id="GO:0003735">
    <property type="term" value="F:structural constituent of ribosome"/>
    <property type="evidence" value="ECO:0007669"/>
    <property type="project" value="InterPro"/>
</dbReference>
<dbReference type="FunFam" id="3.100.10.10:FF:000001">
    <property type="entry name" value="60S ribosomal protein L18"/>
    <property type="match status" value="1"/>
</dbReference>
<dbReference type="Proteomes" id="UP000247409">
    <property type="component" value="Unassembled WGS sequence"/>
</dbReference>
<evidence type="ECO:0000313" key="7">
    <source>
        <dbReference type="Proteomes" id="UP000247409"/>
    </source>
</evidence>
<dbReference type="InterPro" id="IPR000039">
    <property type="entry name" value="Ribosomal_eL18"/>
</dbReference>
<dbReference type="InterPro" id="IPR036227">
    <property type="entry name" value="Ribosomal_uL15/eL18_sf"/>
</dbReference>
<evidence type="ECO:0000256" key="3">
    <source>
        <dbReference type="ARBA" id="ARBA00023274"/>
    </source>
</evidence>
<protein>
    <submittedName>
        <fullName evidence="6">60S ribosomal protein L18-2</fullName>
    </submittedName>
</protein>
<evidence type="ECO:0000259" key="5">
    <source>
        <dbReference type="Pfam" id="PF17135"/>
    </source>
</evidence>
<evidence type="ECO:0000256" key="1">
    <source>
        <dbReference type="ARBA" id="ARBA00006815"/>
    </source>
</evidence>
<dbReference type="InterPro" id="IPR021132">
    <property type="entry name" value="Ribosomal_eL18/eL18-A/B/_CS"/>
</dbReference>
<dbReference type="GO" id="GO:0003723">
    <property type="term" value="F:RNA binding"/>
    <property type="evidence" value="ECO:0007669"/>
    <property type="project" value="TreeGrafter"/>
</dbReference>
<dbReference type="PANTHER" id="PTHR10934:SF2">
    <property type="entry name" value="LARGE RIBOSOMAL SUBUNIT PROTEIN EL18"/>
    <property type="match status" value="1"/>
</dbReference>
<keyword evidence="2 6" id="KW-0689">Ribosomal protein</keyword>
<keyword evidence="3" id="KW-0687">Ribonucleoprotein</keyword>
<dbReference type="PROSITE" id="PS01106">
    <property type="entry name" value="RIBOSOMAL_L18E"/>
    <property type="match status" value="1"/>
</dbReference>
<dbReference type="Gene3D" id="3.100.10.10">
    <property type="match status" value="1"/>
</dbReference>
<dbReference type="AlphaFoldDB" id="A0A2V3J2P0"/>
<dbReference type="GO" id="GO:0006412">
    <property type="term" value="P:translation"/>
    <property type="evidence" value="ECO:0007669"/>
    <property type="project" value="InterPro"/>
</dbReference>
<dbReference type="InterPro" id="IPR021131">
    <property type="entry name" value="Ribosomal_uL15/eL18"/>
</dbReference>
<dbReference type="PANTHER" id="PTHR10934">
    <property type="entry name" value="60S RIBOSOMAL PROTEIN L18"/>
    <property type="match status" value="1"/>
</dbReference>
<proteinExistence type="inferred from homology"/>
<organism evidence="6 7">
    <name type="scientific">Gracilariopsis chorda</name>
    <dbReference type="NCBI Taxonomy" id="448386"/>
    <lineage>
        <taxon>Eukaryota</taxon>
        <taxon>Rhodophyta</taxon>
        <taxon>Florideophyceae</taxon>
        <taxon>Rhodymeniophycidae</taxon>
        <taxon>Gracilariales</taxon>
        <taxon>Gracilariaceae</taxon>
        <taxon>Gracilariopsis</taxon>
    </lineage>
</organism>